<name>A0ABP4H446_9PSEU</name>
<keyword evidence="4" id="KW-0560">Oxidoreductase</keyword>
<keyword evidence="3" id="KW-0274">FAD</keyword>
<dbReference type="InterPro" id="IPR016164">
    <property type="entry name" value="FAD-linked_Oxase-like_C"/>
</dbReference>
<keyword evidence="8" id="KW-1185">Reference proteome</keyword>
<feature type="region of interest" description="Disordered" evidence="5">
    <location>
        <begin position="1"/>
        <end position="45"/>
    </location>
</feature>
<feature type="compositionally biased region" description="Polar residues" evidence="5">
    <location>
        <begin position="27"/>
        <end position="37"/>
    </location>
</feature>
<dbReference type="Proteomes" id="UP001500653">
    <property type="component" value="Unassembled WGS sequence"/>
</dbReference>
<evidence type="ECO:0000256" key="1">
    <source>
        <dbReference type="ARBA" id="ARBA00001974"/>
    </source>
</evidence>
<evidence type="ECO:0000259" key="6">
    <source>
        <dbReference type="Pfam" id="PF02913"/>
    </source>
</evidence>
<organism evidence="7 8">
    <name type="scientific">Prauserella halophila</name>
    <dbReference type="NCBI Taxonomy" id="185641"/>
    <lineage>
        <taxon>Bacteria</taxon>
        <taxon>Bacillati</taxon>
        <taxon>Actinomycetota</taxon>
        <taxon>Actinomycetes</taxon>
        <taxon>Pseudonocardiales</taxon>
        <taxon>Pseudonocardiaceae</taxon>
        <taxon>Prauserella</taxon>
    </lineage>
</organism>
<dbReference type="EMBL" id="BAAALN010000016">
    <property type="protein sequence ID" value="GAA1249163.1"/>
    <property type="molecule type" value="Genomic_DNA"/>
</dbReference>
<keyword evidence="2" id="KW-0285">Flavoprotein</keyword>
<dbReference type="Gene3D" id="1.10.45.10">
    <property type="entry name" value="Vanillyl-alcohol Oxidase, Chain A, domain 4"/>
    <property type="match status" value="1"/>
</dbReference>
<comment type="cofactor">
    <cofactor evidence="1">
        <name>FAD</name>
        <dbReference type="ChEBI" id="CHEBI:57692"/>
    </cofactor>
</comment>
<gene>
    <name evidence="7" type="ORF">GCM10009676_39530</name>
</gene>
<comment type="caution">
    <text evidence="7">The sequence shown here is derived from an EMBL/GenBank/DDBJ whole genome shotgun (WGS) entry which is preliminary data.</text>
</comment>
<sequence length="194" mass="20266">MEQPRISTTAPSDTVADLLATLPPGTDPSSWDSSTIGGNIATDAGTRTPAELDAIAQACRDAGAVDVVVGEDEEESRQLIQARRLAYPAPEAPGPTLVDDIAVPISALATRIVDPNDAASTAAAHRVFEEIAESALQLGGTVTGEHGVGLLKAALLERELDPVASQHHRQLTDLFDPDHILNPGKMLRSPAVQS</sequence>
<dbReference type="Pfam" id="PF02913">
    <property type="entry name" value="FAD-oxidase_C"/>
    <property type="match status" value="2"/>
</dbReference>
<feature type="compositionally biased region" description="Polar residues" evidence="5">
    <location>
        <begin position="1"/>
        <end position="12"/>
    </location>
</feature>
<dbReference type="InterPro" id="IPR004113">
    <property type="entry name" value="FAD-bd_oxidored_4_C"/>
</dbReference>
<protein>
    <recommendedName>
        <fullName evidence="6">FAD-binding oxidoreductase/transferase type 4 C-terminal domain-containing protein</fullName>
    </recommendedName>
</protein>
<accession>A0ABP4H446</accession>
<dbReference type="PANTHER" id="PTHR42934:SF2">
    <property type="entry name" value="GLYCOLATE OXIDASE SUBUNIT GLCD"/>
    <property type="match status" value="1"/>
</dbReference>
<dbReference type="PANTHER" id="PTHR42934">
    <property type="entry name" value="GLYCOLATE OXIDASE SUBUNIT GLCD"/>
    <property type="match status" value="1"/>
</dbReference>
<proteinExistence type="predicted"/>
<feature type="domain" description="FAD-binding oxidoreductase/transferase type 4 C-terminal" evidence="6">
    <location>
        <begin position="48"/>
        <end position="110"/>
    </location>
</feature>
<dbReference type="SUPFAM" id="SSF55103">
    <property type="entry name" value="FAD-linked oxidases, C-terminal domain"/>
    <property type="match status" value="1"/>
</dbReference>
<evidence type="ECO:0000256" key="2">
    <source>
        <dbReference type="ARBA" id="ARBA00022630"/>
    </source>
</evidence>
<dbReference type="RefSeq" id="WP_253865841.1">
    <property type="nucleotide sequence ID" value="NZ_BAAALN010000016.1"/>
</dbReference>
<evidence type="ECO:0000313" key="7">
    <source>
        <dbReference type="EMBL" id="GAA1249163.1"/>
    </source>
</evidence>
<evidence type="ECO:0000313" key="8">
    <source>
        <dbReference type="Proteomes" id="UP001500653"/>
    </source>
</evidence>
<feature type="domain" description="FAD-binding oxidoreductase/transferase type 4 C-terminal" evidence="6">
    <location>
        <begin position="112"/>
        <end position="186"/>
    </location>
</feature>
<evidence type="ECO:0000256" key="3">
    <source>
        <dbReference type="ARBA" id="ARBA00022827"/>
    </source>
</evidence>
<dbReference type="InterPro" id="IPR051914">
    <property type="entry name" value="FAD-linked_OxidoTrans_Type4"/>
</dbReference>
<reference evidence="8" key="1">
    <citation type="journal article" date="2019" name="Int. J. Syst. Evol. Microbiol.">
        <title>The Global Catalogue of Microorganisms (GCM) 10K type strain sequencing project: providing services to taxonomists for standard genome sequencing and annotation.</title>
        <authorList>
            <consortium name="The Broad Institute Genomics Platform"/>
            <consortium name="The Broad Institute Genome Sequencing Center for Infectious Disease"/>
            <person name="Wu L."/>
            <person name="Ma J."/>
        </authorList>
    </citation>
    <scope>NUCLEOTIDE SEQUENCE [LARGE SCALE GENOMIC DNA]</scope>
    <source>
        <strain evidence="8">JCM 13023</strain>
    </source>
</reference>
<dbReference type="InterPro" id="IPR016171">
    <property type="entry name" value="Vanillyl_alc_oxidase_C-sub2"/>
</dbReference>
<evidence type="ECO:0000256" key="5">
    <source>
        <dbReference type="SAM" id="MobiDB-lite"/>
    </source>
</evidence>
<evidence type="ECO:0000256" key="4">
    <source>
        <dbReference type="ARBA" id="ARBA00023002"/>
    </source>
</evidence>